<gene>
    <name evidence="1" type="ORF">SRIMR7_03365</name>
</gene>
<dbReference type="RefSeq" id="WP_003986997.1">
    <property type="nucleotide sequence ID" value="NZ_CP043497.1"/>
</dbReference>
<reference evidence="1 2" key="1">
    <citation type="submission" date="2022-03" db="EMBL/GenBank/DDBJ databases">
        <title>Complete genome of Streptomyces rimosus ssp. rimosus R7 (=ATCC 10970).</title>
        <authorList>
            <person name="Beganovic S."/>
            <person name="Ruckert C."/>
            <person name="Busche T."/>
            <person name="Kalinowski J."/>
            <person name="Wittmann C."/>
        </authorList>
    </citation>
    <scope>NUCLEOTIDE SEQUENCE [LARGE SCALE GENOMIC DNA]</scope>
    <source>
        <strain evidence="1 2">R7</strain>
    </source>
</reference>
<evidence type="ECO:0000313" key="1">
    <source>
        <dbReference type="EMBL" id="UNZ01171.1"/>
    </source>
</evidence>
<keyword evidence="2" id="KW-1185">Reference proteome</keyword>
<evidence type="ECO:0000313" key="2">
    <source>
        <dbReference type="Proteomes" id="UP000829494"/>
    </source>
</evidence>
<dbReference type="EMBL" id="CP094298">
    <property type="protein sequence ID" value="UNZ01171.1"/>
    <property type="molecule type" value="Genomic_DNA"/>
</dbReference>
<protein>
    <submittedName>
        <fullName evidence="1">Uncharacterized protein</fullName>
    </submittedName>
</protein>
<dbReference type="GeneID" id="66859753"/>
<organism evidence="1 2">
    <name type="scientific">Streptomyces rimosus subsp. rimosus</name>
    <dbReference type="NCBI Taxonomy" id="132474"/>
    <lineage>
        <taxon>Bacteria</taxon>
        <taxon>Bacillati</taxon>
        <taxon>Actinomycetota</taxon>
        <taxon>Actinomycetes</taxon>
        <taxon>Kitasatosporales</taxon>
        <taxon>Streptomycetaceae</taxon>
        <taxon>Streptomyces</taxon>
    </lineage>
</organism>
<proteinExistence type="predicted"/>
<sequence length="177" mass="18516">MHGRLDEVVPAPVRAQLQAAEASLRKVATADLPAPVLMACAQRVVAVVGTMCGKLSEFAAPGADNFLNAERCCGGASTMLADNLGVHLVEKYGSAARDCDLSEVRDGILTLKWRATELDITEMAAWLAGSIAKADAAFESVVHRSTAPKKLCDTAAAAAELSHQAWAWLAGDSGGWP</sequence>
<dbReference type="Proteomes" id="UP000829494">
    <property type="component" value="Chromosome"/>
</dbReference>
<name>A0ABY3YU85_STRRM</name>
<accession>A0ABY3YU85</accession>